<dbReference type="EMBL" id="MU251364">
    <property type="protein sequence ID" value="KAG9238865.1"/>
    <property type="molecule type" value="Genomic_DNA"/>
</dbReference>
<name>A0A9P7YTD0_9HELO</name>
<sequence length="230" mass="26203">GEIMADRTTFDRLSIGDTPGVVNGDVYSPEQQRADFITAINRTDDASGQLEFCTVCQKNHIPPGAPITLADRDTCFSQLPGWFPRNVDGHENPWEAFRQIMNRVVALEEGEQKGYIPKRGDAPLEWSLHFHEKNHEWQTKHARNWGGWWKCRTGQKAPEAERNCKHCHRILTPNGDGDGDDEPGDSAPPLEVQKQFLQEWMDHHFKIQGLHDREMALAKLRSEGIPQFLG</sequence>
<dbReference type="OrthoDB" id="4749037at2759"/>
<reference evidence="1" key="1">
    <citation type="journal article" date="2021" name="IMA Fungus">
        <title>Genomic characterization of three marine fungi, including Emericellopsis atlantica sp. nov. with signatures of a generalist lifestyle and marine biomass degradation.</title>
        <authorList>
            <person name="Hagestad O.C."/>
            <person name="Hou L."/>
            <person name="Andersen J.H."/>
            <person name="Hansen E.H."/>
            <person name="Altermark B."/>
            <person name="Li C."/>
            <person name="Kuhnert E."/>
            <person name="Cox R.J."/>
            <person name="Crous P.W."/>
            <person name="Spatafora J.W."/>
            <person name="Lail K."/>
            <person name="Amirebrahimi M."/>
            <person name="Lipzen A."/>
            <person name="Pangilinan J."/>
            <person name="Andreopoulos W."/>
            <person name="Hayes R.D."/>
            <person name="Ng V."/>
            <person name="Grigoriev I.V."/>
            <person name="Jackson S.A."/>
            <person name="Sutton T.D.S."/>
            <person name="Dobson A.D.W."/>
            <person name="Rama T."/>
        </authorList>
    </citation>
    <scope>NUCLEOTIDE SEQUENCE</scope>
    <source>
        <strain evidence="1">TRa018bII</strain>
    </source>
</reference>
<proteinExistence type="predicted"/>
<keyword evidence="2" id="KW-1185">Reference proteome</keyword>
<comment type="caution">
    <text evidence="1">The sequence shown here is derived from an EMBL/GenBank/DDBJ whole genome shotgun (WGS) entry which is preliminary data.</text>
</comment>
<evidence type="ECO:0000313" key="2">
    <source>
        <dbReference type="Proteomes" id="UP000824998"/>
    </source>
</evidence>
<organism evidence="1 2">
    <name type="scientific">Amylocarpus encephaloides</name>
    <dbReference type="NCBI Taxonomy" id="45428"/>
    <lineage>
        <taxon>Eukaryota</taxon>
        <taxon>Fungi</taxon>
        <taxon>Dikarya</taxon>
        <taxon>Ascomycota</taxon>
        <taxon>Pezizomycotina</taxon>
        <taxon>Leotiomycetes</taxon>
        <taxon>Helotiales</taxon>
        <taxon>Helotiales incertae sedis</taxon>
        <taxon>Amylocarpus</taxon>
    </lineage>
</organism>
<feature type="non-terminal residue" evidence="1">
    <location>
        <position position="1"/>
    </location>
</feature>
<gene>
    <name evidence="1" type="ORF">BJ875DRAFT_361243</name>
</gene>
<dbReference type="Proteomes" id="UP000824998">
    <property type="component" value="Unassembled WGS sequence"/>
</dbReference>
<evidence type="ECO:0000313" key="1">
    <source>
        <dbReference type="EMBL" id="KAG9238865.1"/>
    </source>
</evidence>
<feature type="non-terminal residue" evidence="1">
    <location>
        <position position="230"/>
    </location>
</feature>
<protein>
    <submittedName>
        <fullName evidence="1">Uncharacterized protein</fullName>
    </submittedName>
</protein>
<accession>A0A9P7YTD0</accession>
<dbReference type="AlphaFoldDB" id="A0A9P7YTD0"/>